<dbReference type="GO" id="GO:0016787">
    <property type="term" value="F:hydrolase activity"/>
    <property type="evidence" value="ECO:0007669"/>
    <property type="project" value="UniProtKB-KW"/>
</dbReference>
<organism evidence="1 2">
    <name type="scientific">Marinoscillum luteum</name>
    <dbReference type="NCBI Taxonomy" id="861051"/>
    <lineage>
        <taxon>Bacteria</taxon>
        <taxon>Pseudomonadati</taxon>
        <taxon>Bacteroidota</taxon>
        <taxon>Cytophagia</taxon>
        <taxon>Cytophagales</taxon>
        <taxon>Reichenbachiellaceae</taxon>
        <taxon>Marinoscillum</taxon>
    </lineage>
</organism>
<evidence type="ECO:0000313" key="2">
    <source>
        <dbReference type="Proteomes" id="UP001610063"/>
    </source>
</evidence>
<protein>
    <submittedName>
        <fullName evidence="1">Glycoside hydrolase family 113</fullName>
    </submittedName>
</protein>
<proteinExistence type="predicted"/>
<reference evidence="1 2" key="1">
    <citation type="journal article" date="2013" name="Int. J. Syst. Evol. Microbiol.">
        <title>Marinoscillum luteum sp. nov., isolated from marine sediment.</title>
        <authorList>
            <person name="Cha I.T."/>
            <person name="Park S.J."/>
            <person name="Kim S.J."/>
            <person name="Kim J.G."/>
            <person name="Jung M.Y."/>
            <person name="Shin K.S."/>
            <person name="Kwon K.K."/>
            <person name="Yang S.H."/>
            <person name="Seo Y.S."/>
            <person name="Rhee S.K."/>
        </authorList>
    </citation>
    <scope>NUCLEOTIDE SEQUENCE [LARGE SCALE GENOMIC DNA]</scope>
    <source>
        <strain evidence="1 2">KCTC 23939</strain>
    </source>
</reference>
<dbReference type="EMBL" id="JBIPKE010000017">
    <property type="protein sequence ID" value="MFH6984169.1"/>
    <property type="molecule type" value="Genomic_DNA"/>
</dbReference>
<dbReference type="Gene3D" id="3.20.20.80">
    <property type="entry name" value="Glycosidases"/>
    <property type="match status" value="1"/>
</dbReference>
<dbReference type="CDD" id="cd19608">
    <property type="entry name" value="GH113_mannanase-like"/>
    <property type="match status" value="1"/>
</dbReference>
<dbReference type="SUPFAM" id="SSF51445">
    <property type="entry name" value="(Trans)glycosidases"/>
    <property type="match status" value="1"/>
</dbReference>
<sequence length="342" mass="39810">MFRKVFVFLLVLIIALSALMVMSSDESTVLLSSRINGVSLVNPHFVIDSAQMNAVRRVNGDWVAVIPFGFSRENEPEVHFNHERQWWGERLEGAEELIRLAHACGLKVMLKPHVWQRGSWIGEFDLDSEEKWKIWEAHYREYAMAYARLAEKMQVELFCIATEYKVAVVKRPAYWSQLIQDIKREYHGQLTYAANWDNYENVPFWDQMDYIGVDAYFPLVHEKDPDVATIKRAWAPLVRKLRSFGALYHKPILFAEYGYQSANGAVGNHWEVSQSADQVNMELQARAYQALYEVLWKEPWFAGGFFWKWHFDERHGGPHDLSFTPQGKPAEAVIARWYGTGN</sequence>
<keyword evidence="2" id="KW-1185">Reference proteome</keyword>
<accession>A0ABW7NCG7</accession>
<dbReference type="Proteomes" id="UP001610063">
    <property type="component" value="Unassembled WGS sequence"/>
</dbReference>
<dbReference type="InterPro" id="IPR055151">
    <property type="entry name" value="GH113"/>
</dbReference>
<gene>
    <name evidence="1" type="ORF">ACHKAR_12010</name>
</gene>
<name>A0ABW7NCG7_9BACT</name>
<keyword evidence="1" id="KW-0378">Hydrolase</keyword>
<dbReference type="InterPro" id="IPR017853">
    <property type="entry name" value="GH"/>
</dbReference>
<comment type="caution">
    <text evidence="1">The sequence shown here is derived from an EMBL/GenBank/DDBJ whole genome shotgun (WGS) entry which is preliminary data.</text>
</comment>
<dbReference type="Pfam" id="PF22612">
    <property type="entry name" value="GH113"/>
    <property type="match status" value="1"/>
</dbReference>
<dbReference type="RefSeq" id="WP_395417576.1">
    <property type="nucleotide sequence ID" value="NZ_JBIPKE010000017.1"/>
</dbReference>
<evidence type="ECO:0000313" key="1">
    <source>
        <dbReference type="EMBL" id="MFH6984169.1"/>
    </source>
</evidence>